<dbReference type="GO" id="GO:0003677">
    <property type="term" value="F:DNA binding"/>
    <property type="evidence" value="ECO:0007669"/>
    <property type="project" value="UniProtKB-KW"/>
</dbReference>
<dbReference type="PANTHER" id="PTHR31313:SF83">
    <property type="entry name" value="ZN(II)2CYS6 TRANSCRIPTION FACTOR (EUROFUNG)"/>
    <property type="match status" value="1"/>
</dbReference>
<name>A0AA37H0N2_9PEZI</name>
<gene>
    <name evidence="7" type="ORF">ColLi_13666</name>
</gene>
<keyword evidence="1" id="KW-0479">Metal-binding</keyword>
<organism evidence="7 8">
    <name type="scientific">Colletotrichum liriopes</name>
    <dbReference type="NCBI Taxonomy" id="708192"/>
    <lineage>
        <taxon>Eukaryota</taxon>
        <taxon>Fungi</taxon>
        <taxon>Dikarya</taxon>
        <taxon>Ascomycota</taxon>
        <taxon>Pezizomycotina</taxon>
        <taxon>Sordariomycetes</taxon>
        <taxon>Hypocreomycetidae</taxon>
        <taxon>Glomerellales</taxon>
        <taxon>Glomerellaceae</taxon>
        <taxon>Colletotrichum</taxon>
        <taxon>Colletotrichum spaethianum species complex</taxon>
    </lineage>
</organism>
<keyword evidence="2" id="KW-0862">Zinc</keyword>
<keyword evidence="4" id="KW-0238">DNA-binding</keyword>
<evidence type="ECO:0000313" key="7">
    <source>
        <dbReference type="EMBL" id="GJC90828.1"/>
    </source>
</evidence>
<evidence type="ECO:0000256" key="5">
    <source>
        <dbReference type="ARBA" id="ARBA00023163"/>
    </source>
</evidence>
<keyword evidence="5" id="KW-0804">Transcription</keyword>
<evidence type="ECO:0000256" key="2">
    <source>
        <dbReference type="ARBA" id="ARBA00022833"/>
    </source>
</evidence>
<evidence type="ECO:0000256" key="1">
    <source>
        <dbReference type="ARBA" id="ARBA00022723"/>
    </source>
</evidence>
<reference evidence="7 8" key="1">
    <citation type="submission" date="2021-07" db="EMBL/GenBank/DDBJ databases">
        <title>Genome data of Colletotrichum spaethianum.</title>
        <authorList>
            <person name="Utami Y.D."/>
            <person name="Hiruma K."/>
        </authorList>
    </citation>
    <scope>NUCLEOTIDE SEQUENCE [LARGE SCALE GENOMIC DNA]</scope>
    <source>
        <strain evidence="7 8">MAFF 242679</strain>
    </source>
</reference>
<protein>
    <submittedName>
        <fullName evidence="7">Uncharacterized protein</fullName>
    </submittedName>
</protein>
<keyword evidence="8" id="KW-1185">Reference proteome</keyword>
<dbReference type="PANTHER" id="PTHR31313">
    <property type="entry name" value="TY1 ENHANCER ACTIVATOR"/>
    <property type="match status" value="1"/>
</dbReference>
<accession>A0AA37H0N2</accession>
<comment type="caution">
    <text evidence="7">The sequence shown here is derived from an EMBL/GenBank/DDBJ whole genome shotgun (WGS) entry which is preliminary data.</text>
</comment>
<evidence type="ECO:0000256" key="6">
    <source>
        <dbReference type="ARBA" id="ARBA00023242"/>
    </source>
</evidence>
<dbReference type="GO" id="GO:0046872">
    <property type="term" value="F:metal ion binding"/>
    <property type="evidence" value="ECO:0007669"/>
    <property type="project" value="UniProtKB-KW"/>
</dbReference>
<evidence type="ECO:0000313" key="8">
    <source>
        <dbReference type="Proteomes" id="UP001055172"/>
    </source>
</evidence>
<dbReference type="AlphaFoldDB" id="A0AA37H0N2"/>
<dbReference type="EMBL" id="BPPX01000060">
    <property type="protein sequence ID" value="GJC90828.1"/>
    <property type="molecule type" value="Genomic_DNA"/>
</dbReference>
<sequence length="188" mass="21145">MERDSPTSPPEAPLTPDAPHKYWVYDTICLRIQLSEDKKAVFGCWYYSLPKDLKFKTMDGSNDAAPSPHACILNMLYHTSIILLAKPFLRSGKRAEFEAKAHQPFEQDDICRRASTACREAAEGICLLAEKYREALGSFRRSPLTATHCILSAALVILIIRPIKEGMLLENEEELNGCLQTLQELSMS</sequence>
<dbReference type="CDD" id="cd12148">
    <property type="entry name" value="fungal_TF_MHR"/>
    <property type="match status" value="1"/>
</dbReference>
<proteinExistence type="predicted"/>
<dbReference type="InterPro" id="IPR051615">
    <property type="entry name" value="Transcr_Regulatory_Elem"/>
</dbReference>
<evidence type="ECO:0000256" key="4">
    <source>
        <dbReference type="ARBA" id="ARBA00023125"/>
    </source>
</evidence>
<evidence type="ECO:0000256" key="3">
    <source>
        <dbReference type="ARBA" id="ARBA00023015"/>
    </source>
</evidence>
<keyword evidence="6" id="KW-0539">Nucleus</keyword>
<keyword evidence="3" id="KW-0805">Transcription regulation</keyword>
<dbReference type="Proteomes" id="UP001055172">
    <property type="component" value="Unassembled WGS sequence"/>
</dbReference>